<dbReference type="Pfam" id="PF02163">
    <property type="entry name" value="Peptidase_M50"/>
    <property type="match status" value="1"/>
</dbReference>
<dbReference type="Proteomes" id="UP000664414">
    <property type="component" value="Unassembled WGS sequence"/>
</dbReference>
<name>A0A8J7PJZ2_9PROT</name>
<protein>
    <recommendedName>
        <fullName evidence="11">Zinc metalloprotease</fullName>
        <ecNumber evidence="11">3.4.24.-</ecNumber>
    </recommendedName>
</protein>
<feature type="transmembrane region" description="Helical" evidence="11">
    <location>
        <begin position="7"/>
        <end position="25"/>
    </location>
</feature>
<gene>
    <name evidence="13" type="primary">rseP</name>
    <name evidence="13" type="ORF">J0H12_06590</name>
</gene>
<organism evidence="13 14">
    <name type="scientific">Candidatus Paracaedimonas acanthamoebae</name>
    <dbReference type="NCBI Taxonomy" id="244581"/>
    <lineage>
        <taxon>Bacteria</taxon>
        <taxon>Pseudomonadati</taxon>
        <taxon>Pseudomonadota</taxon>
        <taxon>Alphaproteobacteria</taxon>
        <taxon>Holosporales</taxon>
        <taxon>Caedimonadaceae</taxon>
        <taxon>Candidatus Paracaedimonas</taxon>
    </lineage>
</organism>
<dbReference type="GO" id="GO:0004222">
    <property type="term" value="F:metalloendopeptidase activity"/>
    <property type="evidence" value="ECO:0007669"/>
    <property type="project" value="InterPro"/>
</dbReference>
<dbReference type="EC" id="3.4.24.-" evidence="11"/>
<keyword evidence="7 11" id="KW-0862">Zinc</keyword>
<dbReference type="PANTHER" id="PTHR42837">
    <property type="entry name" value="REGULATOR OF SIGMA-E PROTEASE RSEP"/>
    <property type="match status" value="1"/>
</dbReference>
<evidence type="ECO:0000256" key="1">
    <source>
        <dbReference type="ARBA" id="ARBA00001947"/>
    </source>
</evidence>
<evidence type="ECO:0000256" key="4">
    <source>
        <dbReference type="ARBA" id="ARBA00022670"/>
    </source>
</evidence>
<keyword evidence="10 11" id="KW-0472">Membrane</keyword>
<reference evidence="13" key="1">
    <citation type="submission" date="2021-02" db="EMBL/GenBank/DDBJ databases">
        <title>Thiocyanate and organic carbon inputs drive convergent selection for specific autotrophic Afipia and Thiobacillus strains within complex microbiomes.</title>
        <authorList>
            <person name="Huddy R.J."/>
            <person name="Sachdeva R."/>
            <person name="Kadzinga F."/>
            <person name="Kantor R.S."/>
            <person name="Harrison S.T.L."/>
            <person name="Banfield J.F."/>
        </authorList>
    </citation>
    <scope>NUCLEOTIDE SEQUENCE</scope>
    <source>
        <strain evidence="13">SCN18_10_11_15_R4_P_38_20</strain>
    </source>
</reference>
<evidence type="ECO:0000256" key="7">
    <source>
        <dbReference type="ARBA" id="ARBA00022833"/>
    </source>
</evidence>
<evidence type="ECO:0000256" key="11">
    <source>
        <dbReference type="RuleBase" id="RU362031"/>
    </source>
</evidence>
<sequence length="374" mass="41914">MHILQTIVQVVIPFLVILSLLVFVHELGHFWAARKNGVKVEVFSIGFGREIFGWNDAKGTRWKISWLPLGGYVRMFSDLNAASQPDQNHIAQMTEEEKQQSLFHKSVWQRISVSAAGPLANYLFSLILMTGLYIFVGQRIPTEIAKIGQVMPESAAALAGLKSDDVVQQINEHPIASFNDMYLLVRENPGKELTFIVSRENQPLTLKVIPQEAKEESLSVGRLGVTHGTIDVKHPFYSAPFYALGDCLSFTWQALISVGHILTGKKSTEGLSGPIGIATMTGEIMQKEFTDVLWFCIFLSLNLGFLNLLPIPMFDGGHLLFYFIEAIRGKPVSEKAQEIAYRIGFTFVIFLVLFSTWNDLSRLKALEFLKNIFG</sequence>
<feature type="transmembrane region" description="Helical" evidence="11">
    <location>
        <begin position="292"/>
        <end position="311"/>
    </location>
</feature>
<dbReference type="InterPro" id="IPR036034">
    <property type="entry name" value="PDZ_sf"/>
</dbReference>
<dbReference type="CDD" id="cd06163">
    <property type="entry name" value="S2P-M50_PDZ_RseP-like"/>
    <property type="match status" value="1"/>
</dbReference>
<feature type="transmembrane region" description="Helical" evidence="11">
    <location>
        <begin position="119"/>
        <end position="136"/>
    </location>
</feature>
<accession>A0A8J7PJZ2</accession>
<proteinExistence type="inferred from homology"/>
<evidence type="ECO:0000256" key="2">
    <source>
        <dbReference type="ARBA" id="ARBA00004141"/>
    </source>
</evidence>
<feature type="domain" description="PDZ" evidence="12">
    <location>
        <begin position="130"/>
        <end position="201"/>
    </location>
</feature>
<dbReference type="GO" id="GO:0016020">
    <property type="term" value="C:membrane"/>
    <property type="evidence" value="ECO:0007669"/>
    <property type="project" value="UniProtKB-SubCell"/>
</dbReference>
<dbReference type="SMART" id="SM00228">
    <property type="entry name" value="PDZ"/>
    <property type="match status" value="1"/>
</dbReference>
<keyword evidence="11" id="KW-0479">Metal-binding</keyword>
<dbReference type="PANTHER" id="PTHR42837:SF2">
    <property type="entry name" value="MEMBRANE METALLOPROTEASE ARASP2, CHLOROPLASTIC-RELATED"/>
    <property type="match status" value="1"/>
</dbReference>
<comment type="cofactor">
    <cofactor evidence="1 11">
        <name>Zn(2+)</name>
        <dbReference type="ChEBI" id="CHEBI:29105"/>
    </cofactor>
</comment>
<evidence type="ECO:0000256" key="8">
    <source>
        <dbReference type="ARBA" id="ARBA00022989"/>
    </source>
</evidence>
<comment type="caution">
    <text evidence="13">The sequence shown here is derived from an EMBL/GenBank/DDBJ whole genome shotgun (WGS) entry which is preliminary data.</text>
</comment>
<dbReference type="SUPFAM" id="SSF50156">
    <property type="entry name" value="PDZ domain-like"/>
    <property type="match status" value="1"/>
</dbReference>
<evidence type="ECO:0000313" key="14">
    <source>
        <dbReference type="Proteomes" id="UP000664414"/>
    </source>
</evidence>
<comment type="similarity">
    <text evidence="3 11">Belongs to the peptidase M50B family.</text>
</comment>
<dbReference type="EMBL" id="JAFKGL010000027">
    <property type="protein sequence ID" value="MBN9413570.1"/>
    <property type="molecule type" value="Genomic_DNA"/>
</dbReference>
<feature type="transmembrane region" description="Helical" evidence="11">
    <location>
        <begin position="339"/>
        <end position="357"/>
    </location>
</feature>
<dbReference type="GO" id="GO:0046872">
    <property type="term" value="F:metal ion binding"/>
    <property type="evidence" value="ECO:0007669"/>
    <property type="project" value="UniProtKB-KW"/>
</dbReference>
<keyword evidence="6 11" id="KW-0378">Hydrolase</keyword>
<dbReference type="Gene3D" id="2.30.42.10">
    <property type="match status" value="1"/>
</dbReference>
<dbReference type="InterPro" id="IPR008915">
    <property type="entry name" value="Peptidase_M50"/>
</dbReference>
<dbReference type="NCBIfam" id="TIGR00054">
    <property type="entry name" value="RIP metalloprotease RseP"/>
    <property type="match status" value="1"/>
</dbReference>
<keyword evidence="5 11" id="KW-0812">Transmembrane</keyword>
<evidence type="ECO:0000259" key="12">
    <source>
        <dbReference type="SMART" id="SM00228"/>
    </source>
</evidence>
<comment type="subcellular location">
    <subcellularLocation>
        <location evidence="2">Membrane</location>
        <topology evidence="2">Multi-pass membrane protein</topology>
    </subcellularLocation>
</comment>
<evidence type="ECO:0000313" key="13">
    <source>
        <dbReference type="EMBL" id="MBN9413570.1"/>
    </source>
</evidence>
<keyword evidence="9 11" id="KW-0482">Metalloprotease</keyword>
<dbReference type="AlphaFoldDB" id="A0A8J7PJZ2"/>
<evidence type="ECO:0000256" key="5">
    <source>
        <dbReference type="ARBA" id="ARBA00022692"/>
    </source>
</evidence>
<keyword evidence="8 11" id="KW-1133">Transmembrane helix</keyword>
<dbReference type="GO" id="GO:0006508">
    <property type="term" value="P:proteolysis"/>
    <property type="evidence" value="ECO:0007669"/>
    <property type="project" value="UniProtKB-KW"/>
</dbReference>
<evidence type="ECO:0000256" key="3">
    <source>
        <dbReference type="ARBA" id="ARBA00007931"/>
    </source>
</evidence>
<evidence type="ECO:0000256" key="9">
    <source>
        <dbReference type="ARBA" id="ARBA00023049"/>
    </source>
</evidence>
<dbReference type="CDD" id="cd23081">
    <property type="entry name" value="cpPDZ_EcRseP-like"/>
    <property type="match status" value="1"/>
</dbReference>
<evidence type="ECO:0000256" key="6">
    <source>
        <dbReference type="ARBA" id="ARBA00022801"/>
    </source>
</evidence>
<evidence type="ECO:0000256" key="10">
    <source>
        <dbReference type="ARBA" id="ARBA00023136"/>
    </source>
</evidence>
<dbReference type="InterPro" id="IPR001478">
    <property type="entry name" value="PDZ"/>
</dbReference>
<keyword evidence="4" id="KW-0645">Protease</keyword>
<dbReference type="InterPro" id="IPR004387">
    <property type="entry name" value="Pept_M50_Zn"/>
</dbReference>